<organism evidence="7 8">
    <name type="scientific">Pelagibacterium flavum</name>
    <dbReference type="NCBI Taxonomy" id="2984530"/>
    <lineage>
        <taxon>Bacteria</taxon>
        <taxon>Pseudomonadati</taxon>
        <taxon>Pseudomonadota</taxon>
        <taxon>Alphaproteobacteria</taxon>
        <taxon>Hyphomicrobiales</taxon>
        <taxon>Devosiaceae</taxon>
        <taxon>Pelagibacterium</taxon>
    </lineage>
</organism>
<dbReference type="PANTHER" id="PTHR42711:SF5">
    <property type="entry name" value="ABC TRANSPORTER ATP-BINDING PROTEIN NATA"/>
    <property type="match status" value="1"/>
</dbReference>
<evidence type="ECO:0000256" key="5">
    <source>
        <dbReference type="ARBA" id="ARBA00022840"/>
    </source>
</evidence>
<evidence type="ECO:0000259" key="6">
    <source>
        <dbReference type="PROSITE" id="PS50893"/>
    </source>
</evidence>
<evidence type="ECO:0000256" key="4">
    <source>
        <dbReference type="ARBA" id="ARBA00022741"/>
    </source>
</evidence>
<dbReference type="GO" id="GO:0005524">
    <property type="term" value="F:ATP binding"/>
    <property type="evidence" value="ECO:0007669"/>
    <property type="project" value="UniProtKB-KW"/>
</dbReference>
<dbReference type="Gene3D" id="3.40.50.300">
    <property type="entry name" value="P-loop containing nucleotide triphosphate hydrolases"/>
    <property type="match status" value="1"/>
</dbReference>
<sequence>MNDGSAGTPAILVESVSKRFGRVLALDDVSLSVRQGETFALLGPNGAGKSSLIDILCTISRPDGGRAEITGIDVVRHPLQARKRLGVVFQEATLDTRLSVYENLNFHGMVYQMNRADRRRRIDEMLALVELSDWRDAVVRTLSSGMRRRLEIARGLMHEPRILFLDEPTIGLDTQSRAKIWSYLEQLRASQNLSIIVTTHYIEEVDTCDTICIIDHGRILVTGTPETLKAAHGTSLFRVTPRTPDAHAALVARYPGTVEGAEGQLLIRAEDAGSADALLAEFGTRLRQVSVDQPSLESVFLSLTGRDLREAPPAVGKTRGHP</sequence>
<keyword evidence="2" id="KW-0813">Transport</keyword>
<keyword evidence="3" id="KW-0536">Nodulation</keyword>
<dbReference type="InterPro" id="IPR027417">
    <property type="entry name" value="P-loop_NTPase"/>
</dbReference>
<dbReference type="Pfam" id="PF00005">
    <property type="entry name" value="ABC_tran"/>
    <property type="match status" value="1"/>
</dbReference>
<dbReference type="InterPro" id="IPR050763">
    <property type="entry name" value="ABC_transporter_ATP-binding"/>
</dbReference>
<dbReference type="Proteomes" id="UP001163882">
    <property type="component" value="Chromosome"/>
</dbReference>
<dbReference type="EMBL" id="CP107716">
    <property type="protein sequence ID" value="UYQ73567.1"/>
    <property type="molecule type" value="Genomic_DNA"/>
</dbReference>
<dbReference type="InterPro" id="IPR017871">
    <property type="entry name" value="ABC_transporter-like_CS"/>
</dbReference>
<dbReference type="RefSeq" id="WP_264227128.1">
    <property type="nucleotide sequence ID" value="NZ_CP107716.1"/>
</dbReference>
<evidence type="ECO:0000313" key="8">
    <source>
        <dbReference type="Proteomes" id="UP001163882"/>
    </source>
</evidence>
<keyword evidence="5 7" id="KW-0067">ATP-binding</keyword>
<evidence type="ECO:0000313" key="7">
    <source>
        <dbReference type="EMBL" id="UYQ73567.1"/>
    </source>
</evidence>
<dbReference type="PROSITE" id="PS00211">
    <property type="entry name" value="ABC_TRANSPORTER_1"/>
    <property type="match status" value="1"/>
</dbReference>
<dbReference type="SUPFAM" id="SSF52540">
    <property type="entry name" value="P-loop containing nucleoside triphosphate hydrolases"/>
    <property type="match status" value="1"/>
</dbReference>
<keyword evidence="8" id="KW-1185">Reference proteome</keyword>
<evidence type="ECO:0000256" key="1">
    <source>
        <dbReference type="ARBA" id="ARBA00005417"/>
    </source>
</evidence>
<dbReference type="PANTHER" id="PTHR42711">
    <property type="entry name" value="ABC TRANSPORTER ATP-BINDING PROTEIN"/>
    <property type="match status" value="1"/>
</dbReference>
<accession>A0ABY6IWA2</accession>
<comment type="similarity">
    <text evidence="1">Belongs to the ABC transporter superfamily.</text>
</comment>
<protein>
    <submittedName>
        <fullName evidence="7">ABC transporter ATP-binding protein</fullName>
    </submittedName>
</protein>
<feature type="domain" description="ABC transporter" evidence="6">
    <location>
        <begin position="11"/>
        <end position="241"/>
    </location>
</feature>
<evidence type="ECO:0000256" key="3">
    <source>
        <dbReference type="ARBA" id="ARBA00022458"/>
    </source>
</evidence>
<keyword evidence="4" id="KW-0547">Nucleotide-binding</keyword>
<name>A0ABY6IWA2_9HYPH</name>
<reference evidence="7" key="1">
    <citation type="submission" date="2022-10" db="EMBL/GenBank/DDBJ databases">
        <title>YIM 151497 complete genome.</title>
        <authorList>
            <person name="Chen X."/>
        </authorList>
    </citation>
    <scope>NUCLEOTIDE SEQUENCE</scope>
    <source>
        <strain evidence="7">YIM 151497</strain>
    </source>
</reference>
<dbReference type="SMART" id="SM00382">
    <property type="entry name" value="AAA"/>
    <property type="match status" value="1"/>
</dbReference>
<dbReference type="InterPro" id="IPR003439">
    <property type="entry name" value="ABC_transporter-like_ATP-bd"/>
</dbReference>
<dbReference type="InterPro" id="IPR003593">
    <property type="entry name" value="AAA+_ATPase"/>
</dbReference>
<dbReference type="PROSITE" id="PS50893">
    <property type="entry name" value="ABC_TRANSPORTER_2"/>
    <property type="match status" value="1"/>
</dbReference>
<proteinExistence type="inferred from homology"/>
<evidence type="ECO:0000256" key="2">
    <source>
        <dbReference type="ARBA" id="ARBA00022448"/>
    </source>
</evidence>
<gene>
    <name evidence="7" type="ORF">OF122_07375</name>
</gene>